<evidence type="ECO:0000256" key="2">
    <source>
        <dbReference type="SAM" id="MobiDB-lite"/>
    </source>
</evidence>
<dbReference type="EMBL" id="BMCK01000001">
    <property type="protein sequence ID" value="GGD09060.1"/>
    <property type="molecule type" value="Genomic_DNA"/>
</dbReference>
<feature type="region of interest" description="Disordered" evidence="2">
    <location>
        <begin position="24"/>
        <end position="75"/>
    </location>
</feature>
<feature type="compositionally biased region" description="Low complexity" evidence="2">
    <location>
        <begin position="31"/>
        <end position="43"/>
    </location>
</feature>
<dbReference type="KEGG" id="ndp:E2C04_01460"/>
<evidence type="ECO:0000313" key="5">
    <source>
        <dbReference type="EMBL" id="GGD09060.1"/>
    </source>
</evidence>
<evidence type="ECO:0000256" key="1">
    <source>
        <dbReference type="ARBA" id="ARBA00022729"/>
    </source>
</evidence>
<keyword evidence="8" id="KW-1185">Reference proteome</keyword>
<proteinExistence type="predicted"/>
<evidence type="ECO:0000313" key="7">
    <source>
        <dbReference type="Proteomes" id="UP000297025"/>
    </source>
</evidence>
<dbReference type="SMART" id="SM00554">
    <property type="entry name" value="FAS1"/>
    <property type="match status" value="1"/>
</dbReference>
<feature type="domain" description="FAS1" evidence="4">
    <location>
        <begin position="80"/>
        <end position="208"/>
    </location>
</feature>
<dbReference type="SUPFAM" id="SSF82153">
    <property type="entry name" value="FAS1 domain"/>
    <property type="match status" value="1"/>
</dbReference>
<dbReference type="GO" id="GO:0030198">
    <property type="term" value="P:extracellular matrix organization"/>
    <property type="evidence" value="ECO:0007669"/>
    <property type="project" value="TreeGrafter"/>
</dbReference>
<name>A0A4P7UAC5_9ACTN</name>
<dbReference type="EMBL" id="CP038462">
    <property type="protein sequence ID" value="QCC76198.1"/>
    <property type="molecule type" value="Genomic_DNA"/>
</dbReference>
<dbReference type="PANTHER" id="PTHR10900">
    <property type="entry name" value="PERIOSTIN-RELATED"/>
    <property type="match status" value="1"/>
</dbReference>
<protein>
    <submittedName>
        <fullName evidence="6">Fasciclin domain-containing protein</fullName>
    </submittedName>
    <submittedName>
        <fullName evidence="5">Lipoprotein</fullName>
    </submittedName>
</protein>
<organism evidence="6 7">
    <name type="scientific">Nocardioides daphniae</name>
    <dbReference type="NCBI Taxonomy" id="402297"/>
    <lineage>
        <taxon>Bacteria</taxon>
        <taxon>Bacillati</taxon>
        <taxon>Actinomycetota</taxon>
        <taxon>Actinomycetes</taxon>
        <taxon>Propionibacteriales</taxon>
        <taxon>Nocardioidaceae</taxon>
        <taxon>Nocardioides</taxon>
    </lineage>
</organism>
<dbReference type="AlphaFoldDB" id="A0A4P7UAC5"/>
<feature type="signal peptide" evidence="3">
    <location>
        <begin position="1"/>
        <end position="23"/>
    </location>
</feature>
<gene>
    <name evidence="6" type="ORF">E2C04_01460</name>
    <name evidence="5" type="ORF">GCM10007231_04930</name>
</gene>
<dbReference type="PANTHER" id="PTHR10900:SF77">
    <property type="entry name" value="FI19380P1"/>
    <property type="match status" value="1"/>
</dbReference>
<dbReference type="PROSITE" id="PS50213">
    <property type="entry name" value="FAS1"/>
    <property type="match status" value="1"/>
</dbReference>
<dbReference type="FunFam" id="2.30.180.10:FF:000019">
    <property type="entry name" value="Cell surface lipoprotein"/>
    <property type="match status" value="1"/>
</dbReference>
<reference evidence="5" key="2">
    <citation type="journal article" date="2014" name="Int. J. Syst. Evol. Microbiol.">
        <title>Complete genome of a new Firmicutes species belonging to the dominant human colonic microbiota ('Ruminococcus bicirculans') reveals two chromosomes and a selective capacity to utilize plant glucans.</title>
        <authorList>
            <consortium name="NISC Comparative Sequencing Program"/>
            <person name="Wegmann U."/>
            <person name="Louis P."/>
            <person name="Goesmann A."/>
            <person name="Henrissat B."/>
            <person name="Duncan S.H."/>
            <person name="Flint H.J."/>
        </authorList>
    </citation>
    <scope>NUCLEOTIDE SEQUENCE</scope>
    <source>
        <strain evidence="5">CCM 7403</strain>
    </source>
</reference>
<dbReference type="RefSeq" id="WP_135831247.1">
    <property type="nucleotide sequence ID" value="NZ_BMCK01000001.1"/>
</dbReference>
<reference evidence="6" key="4">
    <citation type="submission" date="2019-03" db="EMBL/GenBank/DDBJ databases">
        <authorList>
            <person name="Huang Y."/>
        </authorList>
    </citation>
    <scope>NUCLEOTIDE SEQUENCE</scope>
    <source>
        <strain evidence="6">JCM 16608</strain>
    </source>
</reference>
<dbReference type="GO" id="GO:0007155">
    <property type="term" value="P:cell adhesion"/>
    <property type="evidence" value="ECO:0007669"/>
    <property type="project" value="TreeGrafter"/>
</dbReference>
<dbReference type="GO" id="GO:0031012">
    <property type="term" value="C:extracellular matrix"/>
    <property type="evidence" value="ECO:0007669"/>
    <property type="project" value="TreeGrafter"/>
</dbReference>
<reference evidence="8" key="3">
    <citation type="journal article" date="2019" name="Int. J. Syst. Evol. Microbiol.">
        <title>The Global Catalogue of Microorganisms (GCM) 10K type strain sequencing project: providing services to taxonomists for standard genome sequencing and annotation.</title>
        <authorList>
            <consortium name="The Broad Institute Genomics Platform"/>
            <consortium name="The Broad Institute Genome Sequencing Center for Infectious Disease"/>
            <person name="Wu L."/>
            <person name="Ma J."/>
        </authorList>
    </citation>
    <scope>NUCLEOTIDE SEQUENCE [LARGE SCALE GENOMIC DNA]</scope>
    <source>
        <strain evidence="8">CCM 7403</strain>
    </source>
</reference>
<reference evidence="6 7" key="1">
    <citation type="journal article" date="2008" name="Int. J. Syst. Evol. Microbiol.">
        <title>Nocardioides daphniae sp. nov., isolated from Daphnia cucullata (Crustacea: Cladocera).</title>
        <authorList>
            <person name="Toth E.M."/>
            <person name="Keki Z."/>
            <person name="Homonnay Z.G."/>
            <person name="Borsodi A.K."/>
            <person name="Marialigeti K."/>
            <person name="Schumann P."/>
        </authorList>
    </citation>
    <scope>NUCLEOTIDE SEQUENCE [LARGE SCALE GENOMIC DNA]</scope>
    <source>
        <strain evidence="6 7">JCM 16608</strain>
    </source>
</reference>
<dbReference type="Proteomes" id="UP000297025">
    <property type="component" value="Chromosome"/>
</dbReference>
<accession>A0A4P7UAC5</accession>
<dbReference type="Pfam" id="PF02469">
    <property type="entry name" value="Fasciclin"/>
    <property type="match status" value="1"/>
</dbReference>
<keyword evidence="5" id="KW-0449">Lipoprotein</keyword>
<dbReference type="InterPro" id="IPR000782">
    <property type="entry name" value="FAS1_domain"/>
</dbReference>
<reference evidence="5" key="5">
    <citation type="submission" date="2024-05" db="EMBL/GenBank/DDBJ databases">
        <authorList>
            <person name="Sun Q."/>
            <person name="Sedlacek I."/>
        </authorList>
    </citation>
    <scope>NUCLEOTIDE SEQUENCE</scope>
    <source>
        <strain evidence="5">CCM 7403</strain>
    </source>
</reference>
<evidence type="ECO:0000313" key="6">
    <source>
        <dbReference type="EMBL" id="QCC76198.1"/>
    </source>
</evidence>
<dbReference type="GO" id="GO:0050839">
    <property type="term" value="F:cell adhesion molecule binding"/>
    <property type="evidence" value="ECO:0007669"/>
    <property type="project" value="TreeGrafter"/>
</dbReference>
<feature type="chain" id="PRO_5038468154" evidence="3">
    <location>
        <begin position="24"/>
        <end position="210"/>
    </location>
</feature>
<evidence type="ECO:0000256" key="3">
    <source>
        <dbReference type="SAM" id="SignalP"/>
    </source>
</evidence>
<dbReference type="PROSITE" id="PS51257">
    <property type="entry name" value="PROKAR_LIPOPROTEIN"/>
    <property type="match status" value="1"/>
</dbReference>
<dbReference type="GO" id="GO:0005615">
    <property type="term" value="C:extracellular space"/>
    <property type="evidence" value="ECO:0007669"/>
    <property type="project" value="TreeGrafter"/>
</dbReference>
<evidence type="ECO:0000259" key="4">
    <source>
        <dbReference type="PROSITE" id="PS50213"/>
    </source>
</evidence>
<keyword evidence="1 3" id="KW-0732">Signal</keyword>
<evidence type="ECO:0000313" key="8">
    <source>
        <dbReference type="Proteomes" id="UP000630594"/>
    </source>
</evidence>
<dbReference type="Proteomes" id="UP000630594">
    <property type="component" value="Unassembled WGS sequence"/>
</dbReference>
<sequence>MKLSNRTAGLAALALTLSLGLSACGDDSDDNNASSSETSSSATPTPMEDESMAPAADAPFGPACDSLPTEGDGSAATMAEQPVATAAAGNPLLKTLTAAIKQAGLVDTLNSAEELTVFAPTDEAFAKIPEKDLNALLADKDALTKVLTHHVVGKAAGPDAIGGEHETLNGDMVMVEGSGEEWTVDGAAVVCGNVSTANAKVYVIDTVLMP</sequence>
<dbReference type="InterPro" id="IPR036378">
    <property type="entry name" value="FAS1_dom_sf"/>
</dbReference>
<dbReference type="OrthoDB" id="9800666at2"/>
<dbReference type="InterPro" id="IPR050904">
    <property type="entry name" value="Adhesion/Biosynth-related"/>
</dbReference>
<dbReference type="Gene3D" id="2.30.180.10">
    <property type="entry name" value="FAS1 domain"/>
    <property type="match status" value="1"/>
</dbReference>